<proteinExistence type="predicted"/>
<reference evidence="2 3" key="1">
    <citation type="submission" date="2020-04" db="EMBL/GenBank/DDBJ databases">
        <title>Plant Genome Project.</title>
        <authorList>
            <person name="Zhang R.-G."/>
        </authorList>
    </citation>
    <scope>NUCLEOTIDE SEQUENCE [LARGE SCALE GENOMIC DNA]</scope>
    <source>
        <strain evidence="2">YNK0</strain>
        <tissue evidence="2">Leaf</tissue>
    </source>
</reference>
<evidence type="ECO:0000313" key="2">
    <source>
        <dbReference type="EMBL" id="KAF8390040.1"/>
    </source>
</evidence>
<accession>A0A834YLA5</accession>
<dbReference type="OrthoDB" id="2019572at2759"/>
<feature type="compositionally biased region" description="Polar residues" evidence="1">
    <location>
        <begin position="242"/>
        <end position="251"/>
    </location>
</feature>
<evidence type="ECO:0000313" key="3">
    <source>
        <dbReference type="Proteomes" id="UP000655225"/>
    </source>
</evidence>
<sequence>MDLQMSSWMREAIVRTPQEQVLEHEMHFVAGEEHNLRDMRESRNNSRNNRIHCTFPAGLSDLCFQGTPIIDDVPVRRILRYGAKPAGRGYADYPSAPPNPLTSSLDPQNCDSEEHLDIVIDDNDGGGTPKTGNAVQEDFNTEFDINIPHQNDTDDEIADVDASDDEADKGPNAAEALRAQGRKPDPATYKGSLNDKNATTLCAATTLLRVDSGWDSSMEYPLLTQDDVSGYSSVFEGLTSGFGTSDDVSGTSEEEVCSNRRKRQCHTPSSPRQGKRKSRISLVTKLVEALINVTRAWLADTDVAVTAPLVGWTFSRENAALDNVRVTTISGQQYRPWDTHSANVMSLLLGNVVI</sequence>
<name>A0A834YLA5_TETSI</name>
<dbReference type="EMBL" id="JABCRI010000018">
    <property type="protein sequence ID" value="KAF8390040.1"/>
    <property type="molecule type" value="Genomic_DNA"/>
</dbReference>
<keyword evidence="3" id="KW-1185">Reference proteome</keyword>
<gene>
    <name evidence="2" type="ORF">HHK36_024561</name>
</gene>
<dbReference type="Proteomes" id="UP000655225">
    <property type="component" value="Unassembled WGS sequence"/>
</dbReference>
<feature type="region of interest" description="Disordered" evidence="1">
    <location>
        <begin position="242"/>
        <end position="277"/>
    </location>
</feature>
<organism evidence="2 3">
    <name type="scientific">Tetracentron sinense</name>
    <name type="common">Spur-leaf</name>
    <dbReference type="NCBI Taxonomy" id="13715"/>
    <lineage>
        <taxon>Eukaryota</taxon>
        <taxon>Viridiplantae</taxon>
        <taxon>Streptophyta</taxon>
        <taxon>Embryophyta</taxon>
        <taxon>Tracheophyta</taxon>
        <taxon>Spermatophyta</taxon>
        <taxon>Magnoliopsida</taxon>
        <taxon>Trochodendrales</taxon>
        <taxon>Trochodendraceae</taxon>
        <taxon>Tetracentron</taxon>
    </lineage>
</organism>
<dbReference type="AlphaFoldDB" id="A0A834YLA5"/>
<evidence type="ECO:0000256" key="1">
    <source>
        <dbReference type="SAM" id="MobiDB-lite"/>
    </source>
</evidence>
<protein>
    <submittedName>
        <fullName evidence="2">Uncharacterized protein</fullName>
    </submittedName>
</protein>
<comment type="caution">
    <text evidence="2">The sequence shown here is derived from an EMBL/GenBank/DDBJ whole genome shotgun (WGS) entry which is preliminary data.</text>
</comment>